<sequence>MAGALEGIRVIDISTFVLGPVATQMLGDMGADVVKVEAPEGDPTRGIGQMRSPGMGSFFLNLNRNKRSVVLDLKQPSGRATLRSLIAGADVVVHNMRSGAAERIGIDYVNLSSLNPRLVHATAQGFGKGGRYFDRPAYDDVIQGLGGVTGLNRRMSGQSGYTPMLLADKLCGVYLYSAIMTALLHRERTGTGQEVQLPMFETMVGFNLLEHMADHVFVPAPGQTAASIGYGRVFSEVHRPLMTRDRPLCIIANTDAQWHRLFELIGRSDLRTDERFATIGKRMKNVAQLYEFVESALKAKTRDAWLDDFAAADIPAGPANELEDVRTDMHLADTGYFQVFKHESEGQLLMPRNAMHLSSTPSSIHRGPPLLGQHTEEILGALTSSKPATGCQS</sequence>
<evidence type="ECO:0000256" key="1">
    <source>
        <dbReference type="ARBA" id="ARBA00022679"/>
    </source>
</evidence>
<dbReference type="OrthoDB" id="5294844at2"/>
<dbReference type="RefSeq" id="WP_116358414.1">
    <property type="nucleotide sequence ID" value="NZ_LT976854.1"/>
</dbReference>
<evidence type="ECO:0000313" key="2">
    <source>
        <dbReference type="EMBL" id="SOY63208.1"/>
    </source>
</evidence>
<dbReference type="Gene3D" id="3.30.1540.10">
    <property type="entry name" value="formyl-coa transferase, domain 3"/>
    <property type="match status" value="1"/>
</dbReference>
<dbReference type="SUPFAM" id="SSF89796">
    <property type="entry name" value="CoA-transferase family III (CaiB/BaiF)"/>
    <property type="match status" value="1"/>
</dbReference>
<protein>
    <submittedName>
        <fullName evidence="2">CoA-transferase family III family protein 11</fullName>
        <ecNumber evidence="2">2.8.3.-</ecNumber>
    </submittedName>
</protein>
<dbReference type="GO" id="GO:0008410">
    <property type="term" value="F:CoA-transferase activity"/>
    <property type="evidence" value="ECO:0007669"/>
    <property type="project" value="TreeGrafter"/>
</dbReference>
<dbReference type="InterPro" id="IPR023606">
    <property type="entry name" value="CoA-Trfase_III_dom_1_sf"/>
</dbReference>
<reference evidence="2 3" key="1">
    <citation type="submission" date="2018-01" db="EMBL/GenBank/DDBJ databases">
        <authorList>
            <person name="Clerissi C."/>
        </authorList>
    </citation>
    <scope>NUCLEOTIDE SEQUENCE [LARGE SCALE GENOMIC DNA]</scope>
    <source>
        <strain evidence="2">Cupriavidus sp. LMG 19464</strain>
    </source>
</reference>
<comment type="caution">
    <text evidence="2">The sequence shown here is derived from an EMBL/GenBank/DDBJ whole genome shotgun (WGS) entry which is preliminary data.</text>
</comment>
<dbReference type="PANTHER" id="PTHR48207:SF4">
    <property type="entry name" value="BLL6097 PROTEIN"/>
    <property type="match status" value="1"/>
</dbReference>
<organism evidence="2 3">
    <name type="scientific">Cupriavidus taiwanensis</name>
    <dbReference type="NCBI Taxonomy" id="164546"/>
    <lineage>
        <taxon>Bacteria</taxon>
        <taxon>Pseudomonadati</taxon>
        <taxon>Pseudomonadota</taxon>
        <taxon>Betaproteobacteria</taxon>
        <taxon>Burkholderiales</taxon>
        <taxon>Burkholderiaceae</taxon>
        <taxon>Cupriavidus</taxon>
    </lineage>
</organism>
<dbReference type="Gene3D" id="3.40.50.10540">
    <property type="entry name" value="Crotonobetainyl-coa:carnitine coa-transferase, domain 1"/>
    <property type="match status" value="1"/>
</dbReference>
<dbReference type="InterPro" id="IPR003673">
    <property type="entry name" value="CoA-Trfase_fam_III"/>
</dbReference>
<name>A0A976A5U0_9BURK</name>
<accession>A0A976A5U0</accession>
<keyword evidence="1 2" id="KW-0808">Transferase</keyword>
<gene>
    <name evidence="2" type="ORF">CBM2587_B60220</name>
</gene>
<dbReference type="InterPro" id="IPR050483">
    <property type="entry name" value="CoA-transferase_III_domain"/>
</dbReference>
<evidence type="ECO:0000313" key="3">
    <source>
        <dbReference type="Proteomes" id="UP000256780"/>
    </source>
</evidence>
<dbReference type="EC" id="2.8.3.-" evidence="2"/>
<dbReference type="Pfam" id="PF02515">
    <property type="entry name" value="CoA_transf_3"/>
    <property type="match status" value="1"/>
</dbReference>
<proteinExistence type="predicted"/>
<dbReference type="InterPro" id="IPR044855">
    <property type="entry name" value="CoA-Trfase_III_dom3_sf"/>
</dbReference>
<dbReference type="Proteomes" id="UP000256780">
    <property type="component" value="Chromosome CBM2587_b"/>
</dbReference>
<dbReference type="EMBL" id="OFSQ01000035">
    <property type="protein sequence ID" value="SOY63208.1"/>
    <property type="molecule type" value="Genomic_DNA"/>
</dbReference>
<dbReference type="AlphaFoldDB" id="A0A976A5U0"/>
<dbReference type="PANTHER" id="PTHR48207">
    <property type="entry name" value="SUCCINATE--HYDROXYMETHYLGLUTARATE COA-TRANSFERASE"/>
    <property type="match status" value="1"/>
</dbReference>